<feature type="domain" description="Leucine-rich repeat" evidence="1">
    <location>
        <begin position="162"/>
        <end position="267"/>
    </location>
</feature>
<name>A0A8H3FZ45_9LECA</name>
<evidence type="ECO:0000259" key="1">
    <source>
        <dbReference type="Pfam" id="PF24969"/>
    </source>
</evidence>
<reference evidence="2" key="1">
    <citation type="submission" date="2021-03" db="EMBL/GenBank/DDBJ databases">
        <authorList>
            <person name="Tagirdzhanova G."/>
        </authorList>
    </citation>
    <scope>NUCLEOTIDE SEQUENCE</scope>
</reference>
<keyword evidence="3" id="KW-1185">Reference proteome</keyword>
<accession>A0A8H3FZ45</accession>
<dbReference type="AlphaFoldDB" id="A0A8H3FZ45"/>
<dbReference type="EMBL" id="CAJPDT010000071">
    <property type="protein sequence ID" value="CAF9933574.1"/>
    <property type="molecule type" value="Genomic_DNA"/>
</dbReference>
<dbReference type="Pfam" id="PF24969">
    <property type="entry name" value="LRR_15"/>
    <property type="match status" value="1"/>
</dbReference>
<evidence type="ECO:0000313" key="2">
    <source>
        <dbReference type="EMBL" id="CAF9933574.1"/>
    </source>
</evidence>
<dbReference type="Proteomes" id="UP000664534">
    <property type="component" value="Unassembled WGS sequence"/>
</dbReference>
<dbReference type="OrthoDB" id="5381283at2759"/>
<comment type="caution">
    <text evidence="2">The sequence shown here is derived from an EMBL/GenBank/DDBJ whole genome shotgun (WGS) entry which is preliminary data.</text>
</comment>
<evidence type="ECO:0000313" key="3">
    <source>
        <dbReference type="Proteomes" id="UP000664534"/>
    </source>
</evidence>
<proteinExistence type="predicted"/>
<sequence length="332" mass="37480">MATLLDFSDELIILVASHISKPSDMLHLALTNKRVHGIAIEHLYGNITFDKEDYISGLSVVRERDRATGAASSVIRYDYHGPHPNIMHLANMIRSNTLPAGQTVTRLTITIGINNECNKFQTLLSLLLPQLSSLKDLTLKSVSDAQLSWQLEYFSLAPLAGALSPSSQTLRSLSMDFFQNGQHSDRWTIGSLRHFSNLKYLSLQGSVLLGLYGDYCSCMPSMDSILPPSLKRLRLHERDIEVLGDLSILLSDFVKDSSRVSRETEELVVHLDGKAFNGDLQHQVDLFERNLQDMNEESGNAGLGLRLALEWREDYRWHANTMQDFYYLSTDY</sequence>
<gene>
    <name evidence="2" type="ORF">IMSHALPRED_009401</name>
</gene>
<dbReference type="InterPro" id="IPR056867">
    <property type="entry name" value="LRR_15"/>
</dbReference>
<protein>
    <recommendedName>
        <fullName evidence="1">Leucine-rich repeat domain-containing protein</fullName>
    </recommendedName>
</protein>
<organism evidence="2 3">
    <name type="scientific">Imshaugia aleurites</name>
    <dbReference type="NCBI Taxonomy" id="172621"/>
    <lineage>
        <taxon>Eukaryota</taxon>
        <taxon>Fungi</taxon>
        <taxon>Dikarya</taxon>
        <taxon>Ascomycota</taxon>
        <taxon>Pezizomycotina</taxon>
        <taxon>Lecanoromycetes</taxon>
        <taxon>OSLEUM clade</taxon>
        <taxon>Lecanoromycetidae</taxon>
        <taxon>Lecanorales</taxon>
        <taxon>Lecanorineae</taxon>
        <taxon>Parmeliaceae</taxon>
        <taxon>Imshaugia</taxon>
    </lineage>
</organism>